<dbReference type="GO" id="GO:0015036">
    <property type="term" value="F:disulfide oxidoreductase activity"/>
    <property type="evidence" value="ECO:0007669"/>
    <property type="project" value="UniProtKB-ARBA"/>
</dbReference>
<dbReference type="InterPro" id="IPR013766">
    <property type="entry name" value="Thioredoxin_domain"/>
</dbReference>
<dbReference type="InterPro" id="IPR017937">
    <property type="entry name" value="Thioredoxin_CS"/>
</dbReference>
<reference evidence="3" key="1">
    <citation type="journal article" date="2014" name="Int. J. Syst. Evol. Microbiol.">
        <title>Complete genome sequence of Corynebacterium casei LMG S-19264T (=DSM 44701T), isolated from a smear-ripened cheese.</title>
        <authorList>
            <consortium name="US DOE Joint Genome Institute (JGI-PGF)"/>
            <person name="Walter F."/>
            <person name="Albersmeier A."/>
            <person name="Kalinowski J."/>
            <person name="Ruckert C."/>
        </authorList>
    </citation>
    <scope>NUCLEOTIDE SEQUENCE</scope>
    <source>
        <strain evidence="3">VKM B-1513</strain>
    </source>
</reference>
<gene>
    <name evidence="3" type="ORF">GCM10017621_34360</name>
</gene>
<keyword evidence="4" id="KW-1185">Reference proteome</keyword>
<protein>
    <recommendedName>
        <fullName evidence="2">Thioredoxin domain-containing protein</fullName>
    </recommendedName>
</protein>
<organism evidence="3 4">
    <name type="scientific">Maricaulis virginensis</name>
    <dbReference type="NCBI Taxonomy" id="144022"/>
    <lineage>
        <taxon>Bacteria</taxon>
        <taxon>Pseudomonadati</taxon>
        <taxon>Pseudomonadota</taxon>
        <taxon>Alphaproteobacteria</taxon>
        <taxon>Maricaulales</taxon>
        <taxon>Maricaulaceae</taxon>
        <taxon>Maricaulis</taxon>
    </lineage>
</organism>
<sequence length="151" mass="16217">MKLTLPALILLLSLCAVCIGAVASSGLLVVPAHAEIPNHRTQVFEAEAFAAAQAEGRPILVDITASWCPTCRRQGEILGQLVEREAFADLVIFEVDWGGQRDTARSFGAQRQSTLIVYRGERETGRLVAATREADIEALLSSAYGDASGVY</sequence>
<dbReference type="EMBL" id="BSFE01000016">
    <property type="protein sequence ID" value="GLK53928.1"/>
    <property type="molecule type" value="Genomic_DNA"/>
</dbReference>
<evidence type="ECO:0000259" key="2">
    <source>
        <dbReference type="PROSITE" id="PS51352"/>
    </source>
</evidence>
<evidence type="ECO:0000313" key="3">
    <source>
        <dbReference type="EMBL" id="GLK53928.1"/>
    </source>
</evidence>
<dbReference type="Pfam" id="PF00085">
    <property type="entry name" value="Thioredoxin"/>
    <property type="match status" value="1"/>
</dbReference>
<feature type="domain" description="Thioredoxin" evidence="2">
    <location>
        <begin position="17"/>
        <end position="145"/>
    </location>
</feature>
<evidence type="ECO:0000313" key="4">
    <source>
        <dbReference type="Proteomes" id="UP001143486"/>
    </source>
</evidence>
<dbReference type="InterPro" id="IPR036249">
    <property type="entry name" value="Thioredoxin-like_sf"/>
</dbReference>
<dbReference type="RefSeq" id="WP_271188263.1">
    <property type="nucleotide sequence ID" value="NZ_BSFE01000016.1"/>
</dbReference>
<name>A0A9W6IP41_9PROT</name>
<evidence type="ECO:0000256" key="1">
    <source>
        <dbReference type="ARBA" id="ARBA00023284"/>
    </source>
</evidence>
<dbReference type="Gene3D" id="3.40.30.10">
    <property type="entry name" value="Glutaredoxin"/>
    <property type="match status" value="1"/>
</dbReference>
<dbReference type="AlphaFoldDB" id="A0A9W6IP41"/>
<dbReference type="SUPFAM" id="SSF52833">
    <property type="entry name" value="Thioredoxin-like"/>
    <property type="match status" value="1"/>
</dbReference>
<dbReference type="CDD" id="cd02947">
    <property type="entry name" value="TRX_family"/>
    <property type="match status" value="1"/>
</dbReference>
<comment type="caution">
    <text evidence="3">The sequence shown here is derived from an EMBL/GenBank/DDBJ whole genome shotgun (WGS) entry which is preliminary data.</text>
</comment>
<dbReference type="PROSITE" id="PS00194">
    <property type="entry name" value="THIOREDOXIN_1"/>
    <property type="match status" value="1"/>
</dbReference>
<proteinExistence type="predicted"/>
<reference evidence="3" key="2">
    <citation type="submission" date="2023-01" db="EMBL/GenBank/DDBJ databases">
        <authorList>
            <person name="Sun Q."/>
            <person name="Evtushenko L."/>
        </authorList>
    </citation>
    <scope>NUCLEOTIDE SEQUENCE</scope>
    <source>
        <strain evidence="3">VKM B-1513</strain>
    </source>
</reference>
<keyword evidence="1" id="KW-0676">Redox-active center</keyword>
<dbReference type="PROSITE" id="PS51352">
    <property type="entry name" value="THIOREDOXIN_2"/>
    <property type="match status" value="1"/>
</dbReference>
<dbReference type="Proteomes" id="UP001143486">
    <property type="component" value="Unassembled WGS sequence"/>
</dbReference>
<accession>A0A9W6IP41</accession>